<evidence type="ECO:0000259" key="6">
    <source>
        <dbReference type="PROSITE" id="PS51918"/>
    </source>
</evidence>
<dbReference type="GO" id="GO:0003824">
    <property type="term" value="F:catalytic activity"/>
    <property type="evidence" value="ECO:0007669"/>
    <property type="project" value="InterPro"/>
</dbReference>
<evidence type="ECO:0000256" key="2">
    <source>
        <dbReference type="ARBA" id="ARBA00022691"/>
    </source>
</evidence>
<dbReference type="SFLD" id="SFLDG01067">
    <property type="entry name" value="SPASM/twitch_domain_containing"/>
    <property type="match status" value="1"/>
</dbReference>
<dbReference type="PANTHER" id="PTHR11228:SF7">
    <property type="entry name" value="PQQA PEPTIDE CYCLASE"/>
    <property type="match status" value="1"/>
</dbReference>
<dbReference type="EMBL" id="AP012051">
    <property type="protein sequence ID" value="BAL80251.1"/>
    <property type="molecule type" value="Genomic_DNA"/>
</dbReference>
<evidence type="ECO:0000256" key="3">
    <source>
        <dbReference type="ARBA" id="ARBA00022723"/>
    </source>
</evidence>
<evidence type="ECO:0000256" key="5">
    <source>
        <dbReference type="ARBA" id="ARBA00023014"/>
    </source>
</evidence>
<keyword evidence="5" id="KW-0411">Iron-sulfur</keyword>
<dbReference type="Pfam" id="PF04055">
    <property type="entry name" value="Radical_SAM"/>
    <property type="match status" value="1"/>
</dbReference>
<evidence type="ECO:0000256" key="1">
    <source>
        <dbReference type="ARBA" id="ARBA00001966"/>
    </source>
</evidence>
<dbReference type="RefSeq" id="WP_014452658.1">
    <property type="nucleotide sequence ID" value="NC_017096.1"/>
</dbReference>
<dbReference type="GO" id="GO:0046872">
    <property type="term" value="F:metal ion binding"/>
    <property type="evidence" value="ECO:0007669"/>
    <property type="project" value="UniProtKB-KW"/>
</dbReference>
<proteinExistence type="predicted"/>
<dbReference type="InterPro" id="IPR013785">
    <property type="entry name" value="Aldolase_TIM"/>
</dbReference>
<dbReference type="Gene3D" id="3.20.20.70">
    <property type="entry name" value="Aldolase class I"/>
    <property type="match status" value="1"/>
</dbReference>
<dbReference type="PANTHER" id="PTHR11228">
    <property type="entry name" value="RADICAL SAM DOMAIN PROTEIN"/>
    <property type="match status" value="1"/>
</dbReference>
<organism evidence="7 8">
    <name type="scientific">Caldisericum exile (strain DSM 21853 / NBRC 104410 / AZM16c01)</name>
    <dbReference type="NCBI Taxonomy" id="511051"/>
    <lineage>
        <taxon>Bacteria</taxon>
        <taxon>Pseudomonadati</taxon>
        <taxon>Caldisericota/Cryosericota group</taxon>
        <taxon>Caldisericota</taxon>
        <taxon>Caldisericia</taxon>
        <taxon>Caldisericales</taxon>
        <taxon>Caldisericaceae</taxon>
        <taxon>Caldisericum</taxon>
    </lineage>
</organism>
<dbReference type="InterPro" id="IPR050377">
    <property type="entry name" value="Radical_SAM_PqqE_MftC-like"/>
</dbReference>
<evidence type="ECO:0000313" key="8">
    <source>
        <dbReference type="Proteomes" id="UP000004793"/>
    </source>
</evidence>
<dbReference type="Proteomes" id="UP000004793">
    <property type="component" value="Chromosome"/>
</dbReference>
<feature type="domain" description="Radical SAM core" evidence="6">
    <location>
        <begin position="1"/>
        <end position="218"/>
    </location>
</feature>
<keyword evidence="4" id="KW-0408">Iron</keyword>
<dbReference type="CDD" id="cd01335">
    <property type="entry name" value="Radical_SAM"/>
    <property type="match status" value="1"/>
</dbReference>
<dbReference type="SFLD" id="SFLDS00029">
    <property type="entry name" value="Radical_SAM"/>
    <property type="match status" value="1"/>
</dbReference>
<gene>
    <name evidence="7" type="ordered locus">CSE_01250</name>
</gene>
<accession>A0A7U6GDB4</accession>
<protein>
    <recommendedName>
        <fullName evidence="6">Radical SAM core domain-containing protein</fullName>
    </recommendedName>
</protein>
<dbReference type="SFLD" id="SFLDG01386">
    <property type="entry name" value="main_SPASM_domain-containing"/>
    <property type="match status" value="1"/>
</dbReference>
<keyword evidence="8" id="KW-1185">Reference proteome</keyword>
<reference evidence="7 8" key="1">
    <citation type="submission" date="2011-01" db="EMBL/GenBank/DDBJ databases">
        <title>Whole genome sequence of Caldisericum exile AZM16c01.</title>
        <authorList>
            <person name="Narita-Yamada S."/>
            <person name="Kawakoshi A."/>
            <person name="Nakamura S."/>
            <person name="Sasagawa M."/>
            <person name="Fukada J."/>
            <person name="Sekine M."/>
            <person name="Kato Y."/>
            <person name="Fukai R."/>
            <person name="Sasaki K."/>
            <person name="Hanamaki A."/>
            <person name="Narita H."/>
            <person name="Konno Y."/>
            <person name="Mori K."/>
            <person name="Yamazaki S."/>
            <person name="Suzuki K."/>
            <person name="Fujita N."/>
        </authorList>
    </citation>
    <scope>NUCLEOTIDE SEQUENCE [LARGE SCALE GENOMIC DNA]</scope>
    <source>
        <strain evidence="8">DSM 21853 / NBRC 104410 / AZM16c01</strain>
    </source>
</reference>
<dbReference type="KEGG" id="cex:CSE_01250"/>
<dbReference type="PROSITE" id="PS51918">
    <property type="entry name" value="RADICAL_SAM"/>
    <property type="match status" value="1"/>
</dbReference>
<dbReference type="InterPro" id="IPR058240">
    <property type="entry name" value="rSAM_sf"/>
</dbReference>
<name>A0A7U6GDB4_CALEA</name>
<evidence type="ECO:0000256" key="4">
    <source>
        <dbReference type="ARBA" id="ARBA00023004"/>
    </source>
</evidence>
<dbReference type="InterPro" id="IPR007197">
    <property type="entry name" value="rSAM"/>
</dbReference>
<dbReference type="SUPFAM" id="SSF102114">
    <property type="entry name" value="Radical SAM enzymes"/>
    <property type="match status" value="1"/>
</dbReference>
<dbReference type="GO" id="GO:0051536">
    <property type="term" value="F:iron-sulfur cluster binding"/>
    <property type="evidence" value="ECO:0007669"/>
    <property type="project" value="UniProtKB-KW"/>
</dbReference>
<keyword evidence="2" id="KW-0949">S-adenosyl-L-methionine</keyword>
<dbReference type="InterPro" id="IPR006638">
    <property type="entry name" value="Elp3/MiaA/NifB-like_rSAM"/>
</dbReference>
<comment type="cofactor">
    <cofactor evidence="1">
        <name>[4Fe-4S] cluster</name>
        <dbReference type="ChEBI" id="CHEBI:49883"/>
    </cofactor>
</comment>
<dbReference type="OrthoDB" id="9782387at2"/>
<keyword evidence="3" id="KW-0479">Metal-binding</keyword>
<dbReference type="AlphaFoldDB" id="A0A7U6GDB4"/>
<sequence length="311" mass="35028">MTLYWDIVPGEVCNFKCLTCYAANNARPDYRILDFSDMRKAIDKVIDLGIRDIYLLGGEPLLYKDLERFIEYFKNKTDKGFIGIVTNGSLITTERAQSLKNAGLDLFNISIDGTTPEVNDLNRGKGTFNLIMQGIENCKAVGIPFVIGYTITPFNTADAYNVFPFVQDIGAQALAVQITEQSGRAQLYFKNWDYIEGLKAICRMYRYKPPFYVTITPKKLFANFLNFFFNAGLNLNDTKANCNSGLTMGMVSSGGDLFPCAEYAYSQGKIVVRKGVNLVSHNAETVKLFVSKNFVEFNTRMRNLGRIKFTT</sequence>
<dbReference type="SMART" id="SM00729">
    <property type="entry name" value="Elp3"/>
    <property type="match status" value="1"/>
</dbReference>
<evidence type="ECO:0000313" key="7">
    <source>
        <dbReference type="EMBL" id="BAL80251.1"/>
    </source>
</evidence>